<protein>
    <submittedName>
        <fullName evidence="2">MBL fold metallo-hydrolase</fullName>
    </submittedName>
</protein>
<dbReference type="RefSeq" id="WP_066263825.1">
    <property type="nucleotide sequence ID" value="NZ_JARMAB010000020.1"/>
</dbReference>
<dbReference type="Proteomes" id="UP001341444">
    <property type="component" value="Unassembled WGS sequence"/>
</dbReference>
<dbReference type="InterPro" id="IPR001279">
    <property type="entry name" value="Metallo-B-lactamas"/>
</dbReference>
<evidence type="ECO:0000313" key="3">
    <source>
        <dbReference type="Proteomes" id="UP001341444"/>
    </source>
</evidence>
<accession>A0ABU6MI23</accession>
<evidence type="ECO:0000313" key="2">
    <source>
        <dbReference type="EMBL" id="MED1204084.1"/>
    </source>
</evidence>
<dbReference type="Gene3D" id="3.60.15.10">
    <property type="entry name" value="Ribonuclease Z/Hydroxyacylglutathione hydrolase-like"/>
    <property type="match status" value="1"/>
</dbReference>
<dbReference type="SUPFAM" id="SSF56281">
    <property type="entry name" value="Metallo-hydrolase/oxidoreductase"/>
    <property type="match status" value="1"/>
</dbReference>
<dbReference type="EMBL" id="JARMAB010000020">
    <property type="protein sequence ID" value="MED1204084.1"/>
    <property type="molecule type" value="Genomic_DNA"/>
</dbReference>
<keyword evidence="3" id="KW-1185">Reference proteome</keyword>
<dbReference type="PANTHER" id="PTHR42951:SF15">
    <property type="entry name" value="METALLO-BETA-LACTAMASE SUPERFAMILY PROTEIN"/>
    <property type="match status" value="1"/>
</dbReference>
<dbReference type="PANTHER" id="PTHR42951">
    <property type="entry name" value="METALLO-BETA-LACTAMASE DOMAIN-CONTAINING"/>
    <property type="match status" value="1"/>
</dbReference>
<dbReference type="InterPro" id="IPR036866">
    <property type="entry name" value="RibonucZ/Hydroxyglut_hydro"/>
</dbReference>
<dbReference type="InterPro" id="IPR050855">
    <property type="entry name" value="NDM-1-like"/>
</dbReference>
<sequence length="236" mass="26087">MQINMEITVLELEYEAFGIKHLFYPTVLYDGRSAVLVDAGMPGQAEQIIKKMESEGIPFSHLEAIIFTHQDLDHIGSAPELISLAQREVTLFAHPLEIPFISGELPFIKTNMAKIEKKELNFGSLDPPLLKVGKPLYEWEKIPYCGGIEVIFTPGHTPGHVSLYVKSANVLIAGDAMILANGLLQGPVNQTTLDVKTAIESLGKFLKLEIKTVICYHGGIYYGDPQKSIKALLLKK</sequence>
<name>A0ABU6MI23_9BACI</name>
<reference evidence="2 3" key="1">
    <citation type="submission" date="2023-03" db="EMBL/GenBank/DDBJ databases">
        <title>Bacillus Genome Sequencing.</title>
        <authorList>
            <person name="Dunlap C."/>
        </authorList>
    </citation>
    <scope>NUCLEOTIDE SEQUENCE [LARGE SCALE GENOMIC DNA]</scope>
    <source>
        <strain evidence="2 3">B-23453</strain>
    </source>
</reference>
<dbReference type="Pfam" id="PF00753">
    <property type="entry name" value="Lactamase_B"/>
    <property type="match status" value="1"/>
</dbReference>
<gene>
    <name evidence="2" type="ORF">P4T90_13575</name>
</gene>
<evidence type="ECO:0000259" key="1">
    <source>
        <dbReference type="SMART" id="SM00849"/>
    </source>
</evidence>
<comment type="caution">
    <text evidence="2">The sequence shown here is derived from an EMBL/GenBank/DDBJ whole genome shotgun (WGS) entry which is preliminary data.</text>
</comment>
<feature type="domain" description="Metallo-beta-lactamase" evidence="1">
    <location>
        <begin position="23"/>
        <end position="217"/>
    </location>
</feature>
<dbReference type="CDD" id="cd07721">
    <property type="entry name" value="yflN-like_MBL-fold"/>
    <property type="match status" value="1"/>
</dbReference>
<dbReference type="SMART" id="SM00849">
    <property type="entry name" value="Lactamase_B"/>
    <property type="match status" value="1"/>
</dbReference>
<organism evidence="2 3">
    <name type="scientific">Heyndrickxia acidicola</name>
    <dbReference type="NCBI Taxonomy" id="209389"/>
    <lineage>
        <taxon>Bacteria</taxon>
        <taxon>Bacillati</taxon>
        <taxon>Bacillota</taxon>
        <taxon>Bacilli</taxon>
        <taxon>Bacillales</taxon>
        <taxon>Bacillaceae</taxon>
        <taxon>Heyndrickxia</taxon>
    </lineage>
</organism>
<proteinExistence type="predicted"/>